<proteinExistence type="predicted"/>
<accession>A0ABQ2I032</accession>
<organism evidence="1 2">
    <name type="scientific">Lentzea pudingi</name>
    <dbReference type="NCBI Taxonomy" id="1789439"/>
    <lineage>
        <taxon>Bacteria</taxon>
        <taxon>Bacillati</taxon>
        <taxon>Actinomycetota</taxon>
        <taxon>Actinomycetes</taxon>
        <taxon>Pseudonocardiales</taxon>
        <taxon>Pseudonocardiaceae</taxon>
        <taxon>Lentzea</taxon>
    </lineage>
</organism>
<evidence type="ECO:0000313" key="1">
    <source>
        <dbReference type="EMBL" id="GGM93275.1"/>
    </source>
</evidence>
<keyword evidence="2" id="KW-1185">Reference proteome</keyword>
<gene>
    <name evidence="1" type="ORF">GCM10011609_33430</name>
</gene>
<name>A0ABQ2I032_9PSEU</name>
<sequence length="63" mass="6841">MAGVRFTGKEQCAAQVSEHGFDHVDNLVKGGIVCGRTPEGRIFRLDVLASGSEIWAHATVWTK</sequence>
<protein>
    <submittedName>
        <fullName evidence="1">Uncharacterized protein</fullName>
    </submittedName>
</protein>
<comment type="caution">
    <text evidence="1">The sequence shown here is derived from an EMBL/GenBank/DDBJ whole genome shotgun (WGS) entry which is preliminary data.</text>
</comment>
<dbReference type="RefSeq" id="WP_189155648.1">
    <property type="nucleotide sequence ID" value="NZ_BMNC01000004.1"/>
</dbReference>
<dbReference type="Proteomes" id="UP000597656">
    <property type="component" value="Unassembled WGS sequence"/>
</dbReference>
<dbReference type="EMBL" id="BMNC01000004">
    <property type="protein sequence ID" value="GGM93275.1"/>
    <property type="molecule type" value="Genomic_DNA"/>
</dbReference>
<evidence type="ECO:0000313" key="2">
    <source>
        <dbReference type="Proteomes" id="UP000597656"/>
    </source>
</evidence>
<reference evidence="2" key="1">
    <citation type="journal article" date="2019" name="Int. J. Syst. Evol. Microbiol.">
        <title>The Global Catalogue of Microorganisms (GCM) 10K type strain sequencing project: providing services to taxonomists for standard genome sequencing and annotation.</title>
        <authorList>
            <consortium name="The Broad Institute Genomics Platform"/>
            <consortium name="The Broad Institute Genome Sequencing Center for Infectious Disease"/>
            <person name="Wu L."/>
            <person name="Ma J."/>
        </authorList>
    </citation>
    <scope>NUCLEOTIDE SEQUENCE [LARGE SCALE GENOMIC DNA]</scope>
    <source>
        <strain evidence="2">CGMCC 4.7319</strain>
    </source>
</reference>